<feature type="region of interest" description="Disordered" evidence="1">
    <location>
        <begin position="156"/>
        <end position="209"/>
    </location>
</feature>
<dbReference type="OrthoDB" id="1932395at2759"/>
<feature type="compositionally biased region" description="Low complexity" evidence="1">
    <location>
        <begin position="387"/>
        <end position="402"/>
    </location>
</feature>
<dbReference type="InterPro" id="IPR024593">
    <property type="entry name" value="DUF3444"/>
</dbReference>
<feature type="compositionally biased region" description="Basic and acidic residues" evidence="1">
    <location>
        <begin position="367"/>
        <end position="386"/>
    </location>
</feature>
<feature type="domain" description="J" evidence="2">
    <location>
        <begin position="67"/>
        <end position="131"/>
    </location>
</feature>
<dbReference type="InterPro" id="IPR056988">
    <property type="entry name" value="Zn_ribbon_pln"/>
</dbReference>
<feature type="compositionally biased region" description="Polar residues" evidence="1">
    <location>
        <begin position="179"/>
        <end position="196"/>
    </location>
</feature>
<feature type="compositionally biased region" description="Polar residues" evidence="1">
    <location>
        <begin position="673"/>
        <end position="691"/>
    </location>
</feature>
<feature type="compositionally biased region" description="Basic and acidic residues" evidence="1">
    <location>
        <begin position="156"/>
        <end position="175"/>
    </location>
</feature>
<organism evidence="3 4">
    <name type="scientific">Ceratopteris richardii</name>
    <name type="common">Triangle waterfern</name>
    <dbReference type="NCBI Taxonomy" id="49495"/>
    <lineage>
        <taxon>Eukaryota</taxon>
        <taxon>Viridiplantae</taxon>
        <taxon>Streptophyta</taxon>
        <taxon>Embryophyta</taxon>
        <taxon>Tracheophyta</taxon>
        <taxon>Polypodiopsida</taxon>
        <taxon>Polypodiidae</taxon>
        <taxon>Polypodiales</taxon>
        <taxon>Pteridineae</taxon>
        <taxon>Pteridaceae</taxon>
        <taxon>Parkerioideae</taxon>
        <taxon>Ceratopteris</taxon>
    </lineage>
</organism>
<evidence type="ECO:0000313" key="4">
    <source>
        <dbReference type="Proteomes" id="UP000825935"/>
    </source>
</evidence>
<dbReference type="AlphaFoldDB" id="A0A8T2VK02"/>
<sequence length="1039" mass="118233">MECNKEDAEKCKLISEAALRKYDLVTAKRFALKARQLYAELEGLAQLISIIEVHVSAREKLPNGESNWYAILQADFRADESAIRKQYRKLALFLHPDKNKSFAAEAAFKHISEAWSVLSDAKRKSDYDKRWRAQMTLQRGRMPYASHVPPGFQGKKNDFKQDAHGAHQRHQDVHHVQANRDSCNARQQQKEQTFSRQQQKQNQLNKQQKMQIPVFQHCQHQQQQDGRARFHSQEVLGQSLVDLDQQCQEQKQEKDACQIHCQCLPNENQSNTPCQTHVQEQGQINSQEQEHLQTAQHQEPAEVKVQQQQQKKNLQSGSQTQQYGEDKFHAFQQKDQGHVQQEGQEKQCSLMQQGLENLGSTQQSEAHAQRKGEAQADDQGELHLHGQQEGQHQGYDHQQQIQRKGSDHHQQDMEVSEGNQMNFKKPDLAPRRSTFWTACPACKMQYEYETIYMNKDLCCPICYAPFFSKEIQPKQGAILYDSAMQQFRKVQTMDSDGSNVSQKLHLNMNVEIGKEHISVQQNCQSSPRVSIGRAKTFSKELHDNLDGKTEDLDELNFRKKCQNMPGLMGSGSMSGNRSSSNLADQINISDLNIQNIPKIGVGFIKKGETILGADVSALGISNIVGSKQIQDSLPTQNGTGTAVQNSPASNDDKRDSRLRTRYSIRNKDLPADSNCSPGSQVSKLKQSTSNNLTVSKKTENVNNIREKSTVGISNFKERIHQVAESQKSRGLQKALYSSELDDSESETLLQKRKEVFPVTDHACDDVPMKKPRQDTKCESFSKFPTDKELEKSLLEKDSGKSCLSIDISSEFNDKYEMEVPDPDFHNFDEDRTENHFAVGQIWSTYDDDDGMPRYYARVDRILSARPLKLQMHWLEARDPSDEIRAWLNAGFQQSCGDFKLGSIYIADGVGTFSHLVNVDKVVKGSFKIYPRKGEVWALYKRWEFLKVKDDKGGYDLIEIVTSFDEKNGVQGTPLLKVAGFKTIFERKDCMMCIPTHEIRRFSHRVPAHFTSAGDLPCINQDCIEIDPASVPLDLVIGEQ</sequence>
<comment type="caution">
    <text evidence="3">The sequence shown here is derived from an EMBL/GenBank/DDBJ whole genome shotgun (WGS) entry which is preliminary data.</text>
</comment>
<feature type="compositionally biased region" description="Low complexity" evidence="1">
    <location>
        <begin position="197"/>
        <end position="209"/>
    </location>
</feature>
<name>A0A8T2VK02_CERRI</name>
<dbReference type="Pfam" id="PF11926">
    <property type="entry name" value="DUF3444"/>
    <property type="match status" value="1"/>
</dbReference>
<proteinExistence type="predicted"/>
<dbReference type="PRINTS" id="PR00625">
    <property type="entry name" value="JDOMAIN"/>
</dbReference>
<protein>
    <recommendedName>
        <fullName evidence="2">J domain-containing protein</fullName>
    </recommendedName>
</protein>
<dbReference type="InterPro" id="IPR036869">
    <property type="entry name" value="J_dom_sf"/>
</dbReference>
<evidence type="ECO:0000259" key="2">
    <source>
        <dbReference type="PROSITE" id="PS50076"/>
    </source>
</evidence>
<reference evidence="3" key="1">
    <citation type="submission" date="2021-08" db="EMBL/GenBank/DDBJ databases">
        <title>WGS assembly of Ceratopteris richardii.</title>
        <authorList>
            <person name="Marchant D.B."/>
            <person name="Chen G."/>
            <person name="Jenkins J."/>
            <person name="Shu S."/>
            <person name="Leebens-Mack J."/>
            <person name="Grimwood J."/>
            <person name="Schmutz J."/>
            <person name="Soltis P."/>
            <person name="Soltis D."/>
            <person name="Chen Z.-H."/>
        </authorList>
    </citation>
    <scope>NUCLEOTIDE SEQUENCE</scope>
    <source>
        <strain evidence="3">Whitten #5841</strain>
        <tissue evidence="3">Leaf</tissue>
    </source>
</reference>
<dbReference type="EMBL" id="CM035406">
    <property type="protein sequence ID" value="KAH7447428.1"/>
    <property type="molecule type" value="Genomic_DNA"/>
</dbReference>
<dbReference type="Pfam" id="PF00226">
    <property type="entry name" value="DnaJ"/>
    <property type="match status" value="1"/>
</dbReference>
<dbReference type="PROSITE" id="PS00636">
    <property type="entry name" value="DNAJ_1"/>
    <property type="match status" value="1"/>
</dbReference>
<feature type="region of interest" description="Disordered" evidence="1">
    <location>
        <begin position="630"/>
        <end position="691"/>
    </location>
</feature>
<dbReference type="Gene3D" id="1.10.287.110">
    <property type="entry name" value="DnaJ domain"/>
    <property type="match status" value="1"/>
</dbReference>
<accession>A0A8T2VK02</accession>
<gene>
    <name evidence="3" type="ORF">KP509_01G106900</name>
</gene>
<feature type="region of interest" description="Disordered" evidence="1">
    <location>
        <begin position="358"/>
        <end position="427"/>
    </location>
</feature>
<feature type="compositionally biased region" description="Low complexity" evidence="1">
    <location>
        <begin position="303"/>
        <end position="312"/>
    </location>
</feature>
<keyword evidence="4" id="KW-1185">Reference proteome</keyword>
<evidence type="ECO:0000313" key="3">
    <source>
        <dbReference type="EMBL" id="KAH7447428.1"/>
    </source>
</evidence>
<dbReference type="CDD" id="cd06257">
    <property type="entry name" value="DnaJ"/>
    <property type="match status" value="1"/>
</dbReference>
<dbReference type="PANTHER" id="PTHR45089">
    <property type="entry name" value="DNAJ HEAT SHOCK AMINO-TERMINAL DOMAIN PROTEIN-RELATED"/>
    <property type="match status" value="1"/>
</dbReference>
<dbReference type="SMART" id="SM00271">
    <property type="entry name" value="DnaJ"/>
    <property type="match status" value="1"/>
</dbReference>
<dbReference type="OMA" id="QENTYEA"/>
<dbReference type="Pfam" id="PF23551">
    <property type="entry name" value="Zn_ribbon_20"/>
    <property type="match status" value="1"/>
</dbReference>
<dbReference type="InterPro" id="IPR001623">
    <property type="entry name" value="DnaJ_domain"/>
</dbReference>
<dbReference type="InterPro" id="IPR018253">
    <property type="entry name" value="DnaJ_domain_CS"/>
</dbReference>
<evidence type="ECO:0000256" key="1">
    <source>
        <dbReference type="SAM" id="MobiDB-lite"/>
    </source>
</evidence>
<dbReference type="Proteomes" id="UP000825935">
    <property type="component" value="Chromosome 1"/>
</dbReference>
<feature type="compositionally biased region" description="Polar residues" evidence="1">
    <location>
        <begin position="630"/>
        <end position="649"/>
    </location>
</feature>
<feature type="compositionally biased region" description="Polar residues" evidence="1">
    <location>
        <begin position="313"/>
        <end position="322"/>
    </location>
</feature>
<feature type="region of interest" description="Disordered" evidence="1">
    <location>
        <begin position="274"/>
        <end position="322"/>
    </location>
</feature>
<feature type="compositionally biased region" description="Polar residues" evidence="1">
    <location>
        <begin position="274"/>
        <end position="297"/>
    </location>
</feature>
<dbReference type="PROSITE" id="PS50076">
    <property type="entry name" value="DNAJ_2"/>
    <property type="match status" value="1"/>
</dbReference>
<dbReference type="SUPFAM" id="SSF46565">
    <property type="entry name" value="Chaperone J-domain"/>
    <property type="match status" value="1"/>
</dbReference>